<accession>A0A0T5Z0L2</accession>
<comment type="similarity">
    <text evidence="5">Belongs to the MsrP family.</text>
</comment>
<feature type="binding site" evidence="5">
    <location>
        <position position="73"/>
    </location>
    <ligand>
        <name>Mo-molybdopterin</name>
        <dbReference type="ChEBI" id="CHEBI:71302"/>
    </ligand>
</feature>
<evidence type="ECO:0000313" key="7">
    <source>
        <dbReference type="EMBL" id="KRT55989.1"/>
    </source>
</evidence>
<keyword evidence="2 5" id="KW-0479">Metal-binding</keyword>
<feature type="domain" description="Oxidoreductase molybdopterin-binding" evidence="6">
    <location>
        <begin position="90"/>
        <end position="248"/>
    </location>
</feature>
<dbReference type="AlphaFoldDB" id="A0A0T5Z0L2"/>
<sequence length="310" mass="35584">MIFKFNQPKPSEITSPAVWKSRRRFIQQLTATGAVGLLPLIGSRAGNGCELSQPVSLNNTDTLTPLKSVTRYNNYYEFSNNKEVIHLLAQEFNPRPWTLQVDGEVEQPLTLELDELLSRWPTEERIYRMRCVEGWSMVIPWNGFPLCHLLKLARPTSRAKYVELISVERPSEMIGQRRPVLEWPFRDGLRIDEAMHPLTIIATGLYGAPLPNQNGAPLRLVVPWKYGFKSVKAIVRIRLSEQQPLSSWQQAAPSEYGFYANVNPAVPHPRWSQRRENRIGELQKRRTLPFNGYAEQVASLYSGMDLSQHF</sequence>
<evidence type="ECO:0000259" key="6">
    <source>
        <dbReference type="Pfam" id="PF00174"/>
    </source>
</evidence>
<evidence type="ECO:0000256" key="2">
    <source>
        <dbReference type="ARBA" id="ARBA00022723"/>
    </source>
</evidence>
<gene>
    <name evidence="5" type="primary">msrP</name>
    <name evidence="7" type="ORF">Ga0074115_12910</name>
    <name evidence="8" type="ORF">Ga0076813_10755</name>
</gene>
<keyword evidence="10" id="KW-1185">Reference proteome</keyword>
<dbReference type="InterPro" id="IPR022867">
    <property type="entry name" value="MsrP"/>
</dbReference>
<dbReference type="EMBL" id="LDXT01000068">
    <property type="protein sequence ID" value="KRT55989.1"/>
    <property type="molecule type" value="Genomic_DNA"/>
</dbReference>
<protein>
    <recommendedName>
        <fullName evidence="5">Protein-methionine-sulfoxide reductase catalytic subunit MsrP</fullName>
        <ecNumber evidence="5">1.8.5.-</ecNumber>
    </recommendedName>
</protein>
<feature type="binding site" evidence="5">
    <location>
        <position position="219"/>
    </location>
    <ligand>
        <name>Mo-molybdopterin</name>
        <dbReference type="ChEBI" id="CHEBI:71302"/>
    </ligand>
</feature>
<dbReference type="Pfam" id="PF00174">
    <property type="entry name" value="Oxidored_molyb"/>
    <property type="match status" value="1"/>
</dbReference>
<dbReference type="Gene3D" id="3.90.420.10">
    <property type="entry name" value="Oxidoreductase, molybdopterin-binding domain"/>
    <property type="match status" value="1"/>
</dbReference>
<evidence type="ECO:0000256" key="5">
    <source>
        <dbReference type="HAMAP-Rule" id="MF_01206"/>
    </source>
</evidence>
<dbReference type="NCBIfam" id="NF003767">
    <property type="entry name" value="PRK05363.1"/>
    <property type="match status" value="1"/>
</dbReference>
<comment type="caution">
    <text evidence="7">The sequence shown here is derived from an EMBL/GenBank/DDBJ whole genome shotgun (WGS) entry which is preliminary data.</text>
</comment>
<organism evidence="7 10">
    <name type="scientific">endosymbiont of Ridgeia piscesae</name>
    <dbReference type="NCBI Taxonomy" id="54398"/>
    <lineage>
        <taxon>Bacteria</taxon>
        <taxon>Pseudomonadati</taxon>
        <taxon>Pseudomonadota</taxon>
        <taxon>Gammaproteobacteria</taxon>
        <taxon>sulfur-oxidizing symbionts</taxon>
    </lineage>
</organism>
<dbReference type="Proteomes" id="UP000051634">
    <property type="component" value="Unassembled WGS sequence"/>
</dbReference>
<evidence type="ECO:0000313" key="9">
    <source>
        <dbReference type="Proteomes" id="UP000051276"/>
    </source>
</evidence>
<feature type="binding site" evidence="5">
    <location>
        <begin position="76"/>
        <end position="77"/>
    </location>
    <ligand>
        <name>Mo-molybdopterin</name>
        <dbReference type="ChEBI" id="CHEBI:71302"/>
    </ligand>
</feature>
<comment type="function">
    <text evidence="5">Part of the MsrPQ system that repairs oxidized periplasmic proteins containing methionine sulfoxide residues (Met-O), using respiratory chain electrons. Thus protects these proteins from oxidative-stress damage caused by reactive species of oxygen and chlorine generated by the host defense mechanisms. MsrPQ is essential for the maintenance of envelope integrity under bleach stress, rescuing a wide series of structurally unrelated periplasmic proteins from methionine oxidation. The catalytic subunit MsrP is non-stereospecific, being able to reduce both (R-) and (S-) diastereoisomers of methionine sulfoxide.</text>
</comment>
<dbReference type="Proteomes" id="UP000051276">
    <property type="component" value="Unassembled WGS sequence"/>
</dbReference>
<dbReference type="PANTHER" id="PTHR43032">
    <property type="entry name" value="PROTEIN-METHIONINE-SULFOXIDE REDUCTASE"/>
    <property type="match status" value="1"/>
</dbReference>
<feature type="binding site" evidence="5">
    <location>
        <position position="131"/>
    </location>
    <ligand>
        <name>Mo-molybdopterin</name>
        <dbReference type="ChEBI" id="CHEBI:71302"/>
    </ligand>
    <ligandPart>
        <name>Mo</name>
        <dbReference type="ChEBI" id="CHEBI:28685"/>
    </ligandPart>
</feature>
<feature type="binding site" evidence="5">
    <location>
        <position position="214"/>
    </location>
    <ligand>
        <name>Mo-molybdopterin</name>
        <dbReference type="ChEBI" id="CHEBI:71302"/>
    </ligand>
</feature>
<comment type="catalytic activity">
    <reaction evidence="5">
        <text>L-methionyl-[protein] + a quinone + H2O = L-methionyl-(S)-S-oxide-[protein] + a quinol</text>
        <dbReference type="Rhea" id="RHEA:51292"/>
        <dbReference type="Rhea" id="RHEA-COMP:12313"/>
        <dbReference type="Rhea" id="RHEA-COMP:12315"/>
        <dbReference type="ChEBI" id="CHEBI:15377"/>
        <dbReference type="ChEBI" id="CHEBI:16044"/>
        <dbReference type="ChEBI" id="CHEBI:24646"/>
        <dbReference type="ChEBI" id="CHEBI:44120"/>
        <dbReference type="ChEBI" id="CHEBI:132124"/>
    </reaction>
</comment>
<evidence type="ECO:0000256" key="1">
    <source>
        <dbReference type="ARBA" id="ARBA00022505"/>
    </source>
</evidence>
<dbReference type="InterPro" id="IPR000572">
    <property type="entry name" value="OxRdtase_Mopterin-bd_dom"/>
</dbReference>
<evidence type="ECO:0000256" key="3">
    <source>
        <dbReference type="ARBA" id="ARBA00022729"/>
    </source>
</evidence>
<proteinExistence type="inferred from homology"/>
<dbReference type="GO" id="GO:0016672">
    <property type="term" value="F:oxidoreductase activity, acting on a sulfur group of donors, quinone or similar compound as acceptor"/>
    <property type="evidence" value="ECO:0007669"/>
    <property type="project" value="UniProtKB-UniRule"/>
</dbReference>
<feature type="binding site" evidence="5">
    <location>
        <begin position="230"/>
        <end position="232"/>
    </location>
    <ligand>
        <name>Mo-molybdopterin</name>
        <dbReference type="ChEBI" id="CHEBI:71302"/>
    </ligand>
</feature>
<feature type="binding site" evidence="5">
    <location>
        <position position="166"/>
    </location>
    <ligand>
        <name>Mo-molybdopterin</name>
        <dbReference type="ChEBI" id="CHEBI:71302"/>
    </ligand>
</feature>
<comment type="cofactor">
    <cofactor evidence="5">
        <name>Mo-molybdopterin</name>
        <dbReference type="ChEBI" id="CHEBI:71302"/>
    </cofactor>
    <text evidence="5">Binds 1 Mo-molybdopterin (Mo-MPT) cofactor per subunit.</text>
</comment>
<keyword evidence="4 5" id="KW-0560">Oxidoreductase</keyword>
<evidence type="ECO:0000313" key="10">
    <source>
        <dbReference type="Proteomes" id="UP000051634"/>
    </source>
</evidence>
<dbReference type="EC" id="1.8.5.-" evidence="5"/>
<evidence type="ECO:0000256" key="4">
    <source>
        <dbReference type="ARBA" id="ARBA00023002"/>
    </source>
</evidence>
<dbReference type="GO" id="GO:0030091">
    <property type="term" value="P:protein repair"/>
    <property type="evidence" value="ECO:0007669"/>
    <property type="project" value="UniProtKB-UniRule"/>
</dbReference>
<dbReference type="EMBL" id="LMXI01000619">
    <property type="protein sequence ID" value="KRT56984.1"/>
    <property type="molecule type" value="Genomic_DNA"/>
</dbReference>
<dbReference type="SUPFAM" id="SSF56524">
    <property type="entry name" value="Oxidoreductase molybdopterin-binding domain"/>
    <property type="match status" value="1"/>
</dbReference>
<dbReference type="PATRIC" id="fig|54398.3.peg.2646"/>
<dbReference type="HAMAP" id="MF_01206">
    <property type="entry name" value="MsrP"/>
    <property type="match status" value="1"/>
</dbReference>
<name>A0A0T5Z0L2_9GAMM</name>
<keyword evidence="3 5" id="KW-0732">Signal</keyword>
<dbReference type="GO" id="GO:0046872">
    <property type="term" value="F:metal ion binding"/>
    <property type="evidence" value="ECO:0007669"/>
    <property type="project" value="UniProtKB-KW"/>
</dbReference>
<evidence type="ECO:0000313" key="8">
    <source>
        <dbReference type="EMBL" id="KRT56984.1"/>
    </source>
</evidence>
<dbReference type="GO" id="GO:0043546">
    <property type="term" value="F:molybdopterin cofactor binding"/>
    <property type="evidence" value="ECO:0007669"/>
    <property type="project" value="UniProtKB-UniRule"/>
</dbReference>
<comment type="catalytic activity">
    <reaction evidence="5">
        <text>L-methionyl-[protein] + a quinone + H2O = L-methionyl-(R)-S-oxide-[protein] + a quinol</text>
        <dbReference type="Rhea" id="RHEA:51296"/>
        <dbReference type="Rhea" id="RHEA-COMP:12313"/>
        <dbReference type="Rhea" id="RHEA-COMP:12314"/>
        <dbReference type="ChEBI" id="CHEBI:15377"/>
        <dbReference type="ChEBI" id="CHEBI:16044"/>
        <dbReference type="ChEBI" id="CHEBI:24646"/>
        <dbReference type="ChEBI" id="CHEBI:45764"/>
        <dbReference type="ChEBI" id="CHEBI:132124"/>
    </reaction>
</comment>
<keyword evidence="1 5" id="KW-0500">Molybdenum</keyword>
<reference evidence="9 10" key="1">
    <citation type="submission" date="2015-11" db="EMBL/GenBank/DDBJ databases">
        <title>The genome of Candidatus Endoriftia persephone in Ridgeia piscesae and population structure of the North Eastern Pacific vestimentiferan symbionts.</title>
        <authorList>
            <person name="Perez M."/>
            <person name="Juniper K.S."/>
        </authorList>
    </citation>
    <scope>NUCLEOTIDE SEQUENCE [LARGE SCALE GENOMIC DNA]</scope>
    <source>
        <strain evidence="8">Ind10</strain>
        <strain evidence="7">Ind11</strain>
    </source>
</reference>
<comment type="subunit">
    <text evidence="5">Heterodimer of a catalytic subunit (MsrP) and a heme-binding subunit (MsrQ).</text>
</comment>
<dbReference type="OrthoDB" id="9795587at2"/>
<dbReference type="PANTHER" id="PTHR43032:SF3">
    <property type="entry name" value="PROTEIN-METHIONINE-SULFOXIDE REDUCTASE CATALYTIC SUBUNIT MSRP"/>
    <property type="match status" value="1"/>
</dbReference>
<dbReference type="STRING" id="54398.Ga0074115_12910"/>
<dbReference type="InterPro" id="IPR036374">
    <property type="entry name" value="OxRdtase_Mopterin-bd_sf"/>
</dbReference>